<organism evidence="7 8">
    <name type="scientific">Rodentibacter genomosp. 1</name>
    <dbReference type="NCBI Taxonomy" id="1908264"/>
    <lineage>
        <taxon>Bacteria</taxon>
        <taxon>Pseudomonadati</taxon>
        <taxon>Pseudomonadota</taxon>
        <taxon>Gammaproteobacteria</taxon>
        <taxon>Pasteurellales</taxon>
        <taxon>Pasteurellaceae</taxon>
        <taxon>Rodentibacter</taxon>
    </lineage>
</organism>
<dbReference type="Proteomes" id="UP000188481">
    <property type="component" value="Unassembled WGS sequence"/>
</dbReference>
<evidence type="ECO:0000313" key="8">
    <source>
        <dbReference type="Proteomes" id="UP000188481"/>
    </source>
</evidence>
<evidence type="ECO:0000256" key="3">
    <source>
        <dbReference type="ARBA" id="ARBA00022842"/>
    </source>
</evidence>
<dbReference type="PANTHER" id="PTHR47253">
    <property type="match status" value="1"/>
</dbReference>
<dbReference type="RefSeq" id="WP_077542104.1">
    <property type="nucleotide sequence ID" value="NZ_MLHN01000009.1"/>
</dbReference>
<keyword evidence="3 5" id="KW-0460">Magnesium</keyword>
<name>A0A1V3J6F8_9PAST</name>
<dbReference type="GO" id="GO:0008909">
    <property type="term" value="F:isochorismate synthase activity"/>
    <property type="evidence" value="ECO:0007669"/>
    <property type="project" value="UniProtKB-UniRule"/>
</dbReference>
<keyword evidence="8" id="KW-1185">Reference proteome</keyword>
<comment type="function">
    <text evidence="5">Catalyzes the conversion of chorismate to isochorismate.</text>
</comment>
<comment type="pathway">
    <text evidence="5">Quinol/quinone metabolism; menaquinone biosynthesis.</text>
</comment>
<comment type="caution">
    <text evidence="7">The sequence shown here is derived from an EMBL/GenBank/DDBJ whole genome shotgun (WGS) entry which is preliminary data.</text>
</comment>
<keyword evidence="4 5" id="KW-0413">Isomerase</keyword>
<gene>
    <name evidence="5" type="primary">menF</name>
    <name evidence="7" type="ORF">BKK54_05295</name>
</gene>
<evidence type="ECO:0000259" key="6">
    <source>
        <dbReference type="Pfam" id="PF00425"/>
    </source>
</evidence>
<reference evidence="7 8" key="1">
    <citation type="submission" date="2016-10" db="EMBL/GenBank/DDBJ databases">
        <title>Rodentibacter gen. nov. and new species.</title>
        <authorList>
            <person name="Christensen H."/>
        </authorList>
    </citation>
    <scope>NUCLEOTIDE SEQUENCE [LARGE SCALE GENOMIC DNA]</scope>
    <source>
        <strain evidence="8">ppn416</strain>
    </source>
</reference>
<evidence type="ECO:0000256" key="1">
    <source>
        <dbReference type="ARBA" id="ARBA00000799"/>
    </source>
</evidence>
<dbReference type="SUPFAM" id="SSF56322">
    <property type="entry name" value="ADC synthase"/>
    <property type="match status" value="1"/>
</dbReference>
<dbReference type="InterPro" id="IPR015890">
    <property type="entry name" value="Chorismate_C"/>
</dbReference>
<dbReference type="GO" id="GO:0009234">
    <property type="term" value="P:menaquinone biosynthetic process"/>
    <property type="evidence" value="ECO:0007669"/>
    <property type="project" value="UniProtKB-UniRule"/>
</dbReference>
<dbReference type="Pfam" id="PF00425">
    <property type="entry name" value="Chorismate_bind"/>
    <property type="match status" value="1"/>
</dbReference>
<dbReference type="HAMAP" id="MF_01935">
    <property type="entry name" value="MenF"/>
    <property type="match status" value="1"/>
</dbReference>
<feature type="binding site" evidence="5">
    <location>
        <position position="407"/>
    </location>
    <ligand>
        <name>Mg(2+)</name>
        <dbReference type="ChEBI" id="CHEBI:18420"/>
    </ligand>
</feature>
<feature type="active site" description="Proton donor" evidence="5">
    <location>
        <position position="230"/>
    </location>
</feature>
<feature type="binding site" evidence="5">
    <location>
        <position position="274"/>
    </location>
    <ligand>
        <name>Mg(2+)</name>
        <dbReference type="ChEBI" id="CHEBI:18420"/>
    </ligand>
</feature>
<protein>
    <recommendedName>
        <fullName evidence="5">Isochorismate synthase MenF</fullName>
        <ecNumber evidence="5">5.4.4.2</ecNumber>
    </recommendedName>
    <alternativeName>
        <fullName evidence="5">Isochorismate mutase</fullName>
    </alternativeName>
</protein>
<dbReference type="EC" id="5.4.4.2" evidence="5"/>
<dbReference type="UniPathway" id="UPA01057">
    <property type="reaction ID" value="UER00163"/>
</dbReference>
<dbReference type="InterPro" id="IPR034681">
    <property type="entry name" value="MenF"/>
</dbReference>
<evidence type="ECO:0000256" key="4">
    <source>
        <dbReference type="ARBA" id="ARBA00023235"/>
    </source>
</evidence>
<dbReference type="GO" id="GO:0000287">
    <property type="term" value="F:magnesium ion binding"/>
    <property type="evidence" value="ECO:0007669"/>
    <property type="project" value="UniProtKB-UniRule"/>
</dbReference>
<dbReference type="PANTHER" id="PTHR47253:SF4">
    <property type="entry name" value="ISOCHORISMATE SYNTHASE 2, CHLOROPLASTIC"/>
    <property type="match status" value="1"/>
</dbReference>
<proteinExistence type="inferred from homology"/>
<dbReference type="NCBIfam" id="TIGR00543">
    <property type="entry name" value="isochor_syn"/>
    <property type="match status" value="1"/>
</dbReference>
<dbReference type="AlphaFoldDB" id="A0A1V3J6F8"/>
<comment type="pathway">
    <text evidence="5">Quinol/quinone metabolism; 1,4-dihydroxy-2-naphthoate biosynthesis; 1,4-dihydroxy-2-naphthoate from chorismate: step 1/7.</text>
</comment>
<dbReference type="STRING" id="1908264.BKK54_05295"/>
<dbReference type="InterPro" id="IPR004561">
    <property type="entry name" value="IsoChor_synthase"/>
</dbReference>
<accession>A0A1V3J6F8</accession>
<evidence type="ECO:0000256" key="2">
    <source>
        <dbReference type="ARBA" id="ARBA00005297"/>
    </source>
</evidence>
<evidence type="ECO:0000313" key="7">
    <source>
        <dbReference type="EMBL" id="OOF50502.1"/>
    </source>
</evidence>
<sequence length="430" mass="48765">MGSLEQAKSQLSSQIETYLQQGKTDIVRFQATIANINLLAWLKSQTTYPQFYLRFRDENKVIAALGEVRSFCQLNIAQEFIETFDFPLLGGLQFQGYGQFILPQLMIEKNDKTITISCFVEGRASAQTALEQLKTLPKITALCEPPKQIPLHTEQRANKQMWCDWVNQALYEIKQGELTKLVLANETVFHLKQAVNAYDFLAESERRNQGCYHFLWAESPHSTFVGSTPERLFAREYNLFLTEALAGTAPITADSKENQQQAEWLLNDEKNLNENWLVVQDISQNIKSMVESIDVSEVELKPLRKVQHLLRKIRANLTAHYRDSALLKSIHPTAAVSGLPQQQARMILSEIETFDRGWYAGTLGLMSEAYSEFCVAIRSAFIEGNRIRVFAGAGIVEGSEPLAEWKEIERKASGLITLFAENNNGEKECL</sequence>
<dbReference type="UniPathway" id="UPA00079"/>
<dbReference type="EMBL" id="MLHN01000009">
    <property type="protein sequence ID" value="OOF50502.1"/>
    <property type="molecule type" value="Genomic_DNA"/>
</dbReference>
<comment type="cofactor">
    <cofactor evidence="5">
        <name>Mg(2+)</name>
        <dbReference type="ChEBI" id="CHEBI:18420"/>
    </cofactor>
</comment>
<dbReference type="InterPro" id="IPR044250">
    <property type="entry name" value="MenF-like"/>
</dbReference>
<evidence type="ECO:0000256" key="5">
    <source>
        <dbReference type="HAMAP-Rule" id="MF_01935"/>
    </source>
</evidence>
<keyword evidence="5" id="KW-0479">Metal-binding</keyword>
<dbReference type="InterPro" id="IPR005801">
    <property type="entry name" value="ADC_synthase"/>
</dbReference>
<comment type="similarity">
    <text evidence="2 5">Belongs to the isochorismate synthase family.</text>
</comment>
<feature type="domain" description="Chorismate-utilising enzyme C-terminal" evidence="6">
    <location>
        <begin position="159"/>
        <end position="411"/>
    </location>
</feature>
<keyword evidence="5" id="KW-0474">Menaquinone biosynthesis</keyword>
<comment type="catalytic activity">
    <reaction evidence="1 5">
        <text>chorismate = isochorismate</text>
        <dbReference type="Rhea" id="RHEA:18985"/>
        <dbReference type="ChEBI" id="CHEBI:29748"/>
        <dbReference type="ChEBI" id="CHEBI:29780"/>
        <dbReference type="EC" id="5.4.4.2"/>
    </reaction>
</comment>
<dbReference type="Gene3D" id="3.60.120.10">
    <property type="entry name" value="Anthranilate synthase"/>
    <property type="match status" value="1"/>
</dbReference>
<feature type="active site" description="Proton acceptor" evidence="5">
    <location>
        <position position="180"/>
    </location>
</feature>